<evidence type="ECO:0000259" key="1">
    <source>
        <dbReference type="Pfam" id="PF12727"/>
    </source>
</evidence>
<dbReference type="AlphaFoldDB" id="A0A2L2XGR0"/>
<dbReference type="InterPro" id="IPR010093">
    <property type="entry name" value="SinI_DNA-bd"/>
</dbReference>
<gene>
    <name evidence="3" type="ORF">DCCM_4307</name>
</gene>
<feature type="domain" description="Helix-turn-helix" evidence="2">
    <location>
        <begin position="20"/>
        <end position="68"/>
    </location>
</feature>
<evidence type="ECO:0000259" key="2">
    <source>
        <dbReference type="Pfam" id="PF12728"/>
    </source>
</evidence>
<dbReference type="Pfam" id="PF12728">
    <property type="entry name" value="HTH_17"/>
    <property type="match status" value="1"/>
</dbReference>
<comment type="caution">
    <text evidence="3">The sequence shown here is derived from an EMBL/GenBank/DDBJ whole genome shotgun (WGS) entry which is preliminary data.</text>
</comment>
<dbReference type="InterPro" id="IPR024370">
    <property type="entry name" value="PBP_domain"/>
</dbReference>
<dbReference type="Pfam" id="PF12727">
    <property type="entry name" value="PBP_like"/>
    <property type="match status" value="1"/>
</dbReference>
<dbReference type="Gene3D" id="3.40.190.10">
    <property type="entry name" value="Periplasmic binding protein-like II"/>
    <property type="match status" value="1"/>
</dbReference>
<dbReference type="GO" id="GO:0003677">
    <property type="term" value="F:DNA binding"/>
    <property type="evidence" value="ECO:0007669"/>
    <property type="project" value="InterPro"/>
</dbReference>
<accession>A0A2L2XGR0</accession>
<sequence>MLKKITGYGLGADKMGELSLTPEEVAGILKIAKNTVYELIKRGELPAYRVGRKIRIDLEDVESYKRRGKKVEAASDEYGLCKVAERNSAVKNAAGQPAKLIICGQDVLLDILTRHLERHPDGTHAFRHHVGSFAGLQALYQGKAQMSAIHLWDGDSDKYNLPYVRHMLPGIPTVIIHLACRMQGFYVAAGNPKKIKEWRDLVRPGVRFINREKGCGTRVLLDEHLRLQGMDRRAIKGYGVEEYSHLGVASTVARGEADVGLGSEKASLQVRGIEFIPLQKERYELVIKREDLDRPEFRAVIDILQSEEFKAELRGLGDYDLTETGRIVSEG</sequence>
<dbReference type="SUPFAM" id="SSF53850">
    <property type="entry name" value="Periplasmic binding protein-like II"/>
    <property type="match status" value="1"/>
</dbReference>
<name>A0A2L2XGR0_9FIRM</name>
<reference evidence="4" key="1">
    <citation type="submission" date="2018-02" db="EMBL/GenBank/DDBJ databases">
        <title>Genome sequence of Desulfocucumis palustris strain NAW-5.</title>
        <authorList>
            <person name="Watanabe M."/>
            <person name="Kojima H."/>
            <person name="Fukui M."/>
        </authorList>
    </citation>
    <scope>NUCLEOTIDE SEQUENCE [LARGE SCALE GENOMIC DNA]</scope>
    <source>
        <strain evidence="4">NAW-5</strain>
    </source>
</reference>
<proteinExistence type="predicted"/>
<dbReference type="PANTHER" id="PTHR38431">
    <property type="entry name" value="BLL2305 PROTEIN"/>
    <property type="match status" value="1"/>
</dbReference>
<evidence type="ECO:0000313" key="4">
    <source>
        <dbReference type="Proteomes" id="UP000239549"/>
    </source>
</evidence>
<evidence type="ECO:0000313" key="3">
    <source>
        <dbReference type="EMBL" id="GBF35184.1"/>
    </source>
</evidence>
<dbReference type="InterPro" id="IPR009061">
    <property type="entry name" value="DNA-bd_dom_put_sf"/>
</dbReference>
<dbReference type="EMBL" id="BFAV01000157">
    <property type="protein sequence ID" value="GBF35184.1"/>
    <property type="molecule type" value="Genomic_DNA"/>
</dbReference>
<feature type="domain" description="PBP" evidence="1">
    <location>
        <begin position="114"/>
        <end position="305"/>
    </location>
</feature>
<dbReference type="NCBIfam" id="TIGR01764">
    <property type="entry name" value="excise"/>
    <property type="match status" value="1"/>
</dbReference>
<dbReference type="PANTHER" id="PTHR38431:SF1">
    <property type="entry name" value="BLL2305 PROTEIN"/>
    <property type="match status" value="1"/>
</dbReference>
<organism evidence="3 4">
    <name type="scientific">Desulfocucumis palustris</name>
    <dbReference type="NCBI Taxonomy" id="1898651"/>
    <lineage>
        <taxon>Bacteria</taxon>
        <taxon>Bacillati</taxon>
        <taxon>Bacillota</taxon>
        <taxon>Clostridia</taxon>
        <taxon>Eubacteriales</taxon>
        <taxon>Desulfocucumaceae</taxon>
        <taxon>Desulfocucumis</taxon>
    </lineage>
</organism>
<keyword evidence="4" id="KW-1185">Reference proteome</keyword>
<dbReference type="SUPFAM" id="SSF46955">
    <property type="entry name" value="Putative DNA-binding domain"/>
    <property type="match status" value="1"/>
</dbReference>
<dbReference type="InterPro" id="IPR041657">
    <property type="entry name" value="HTH_17"/>
</dbReference>
<protein>
    <submittedName>
        <fullName evidence="3">Uncharacterized protein</fullName>
    </submittedName>
</protein>
<dbReference type="Proteomes" id="UP000239549">
    <property type="component" value="Unassembled WGS sequence"/>
</dbReference>